<dbReference type="GO" id="GO:0051213">
    <property type="term" value="F:dioxygenase activity"/>
    <property type="evidence" value="ECO:0007669"/>
    <property type="project" value="UniProtKB-KW"/>
</dbReference>
<dbReference type="RefSeq" id="WP_017928546.1">
    <property type="nucleotide sequence ID" value="NZ_KB822998.1"/>
</dbReference>
<protein>
    <submittedName>
        <fullName evidence="2">Glyoxalase/bleomycin resistance protein/dioxygenase</fullName>
    </submittedName>
</protein>
<dbReference type="SUPFAM" id="SSF54593">
    <property type="entry name" value="Glyoxalase/Bleomycin resistance protein/Dihydroxybiphenyl dioxygenase"/>
    <property type="match status" value="1"/>
</dbReference>
<dbReference type="InterPro" id="IPR029068">
    <property type="entry name" value="Glyas_Bleomycin-R_OHBP_Dase"/>
</dbReference>
<reference evidence="2 3" key="1">
    <citation type="submission" date="2013-03" db="EMBL/GenBank/DDBJ databases">
        <authorList>
            <person name="Fiebig A."/>
            <person name="Goeker M."/>
            <person name="Klenk H.-P.P."/>
        </authorList>
    </citation>
    <scope>NUCLEOTIDE SEQUENCE [LARGE SCALE GENOMIC DNA]</scope>
    <source>
        <strain evidence="2 3">DSM 17492</strain>
    </source>
</reference>
<proteinExistence type="predicted"/>
<dbReference type="PANTHER" id="PTHR39175:SF1">
    <property type="entry name" value="FAMILY PROTEIN, PUTATIVE (AFU_ORTHOLOGUE AFUA_3G15060)-RELATED"/>
    <property type="match status" value="1"/>
</dbReference>
<evidence type="ECO:0000259" key="1">
    <source>
        <dbReference type="PROSITE" id="PS51819"/>
    </source>
</evidence>
<name>A0A017HCK7_9RHOB</name>
<dbReference type="InterPro" id="IPR037523">
    <property type="entry name" value="VOC_core"/>
</dbReference>
<keyword evidence="2" id="KW-0560">Oxidoreductase</keyword>
<dbReference type="PROSITE" id="PS51819">
    <property type="entry name" value="VOC"/>
    <property type="match status" value="1"/>
</dbReference>
<keyword evidence="2" id="KW-0223">Dioxygenase</keyword>
<dbReference type="InterPro" id="IPR004360">
    <property type="entry name" value="Glyas_Fos-R_dOase_dom"/>
</dbReference>
<comment type="caution">
    <text evidence="2">The sequence shown here is derived from an EMBL/GenBank/DDBJ whole genome shotgun (WGS) entry which is preliminary data.</text>
</comment>
<evidence type="ECO:0000313" key="2">
    <source>
        <dbReference type="EMBL" id="EYD71898.1"/>
    </source>
</evidence>
<dbReference type="PATRIC" id="fig|1122180.6.peg.1956"/>
<sequence>MILLELHHIQIAMPEGGEDAARDFYGRVLGLTEVAKPEALAGRGGVWFEGRNLRLHLGVETPFAPARKAHPAFRVADLGAVRFHFEGAGIEARPDIDLPGLRRLYVSDPFGNRVEICETV</sequence>
<dbReference type="EMBL" id="APGJ01000006">
    <property type="protein sequence ID" value="EYD71898.1"/>
    <property type="molecule type" value="Genomic_DNA"/>
</dbReference>
<gene>
    <name evidence="2" type="ORF">Lokhon_01969</name>
</gene>
<dbReference type="Gene3D" id="3.10.180.10">
    <property type="entry name" value="2,3-Dihydroxybiphenyl 1,2-Dioxygenase, domain 1"/>
    <property type="match status" value="1"/>
</dbReference>
<dbReference type="OrthoDB" id="9813630at2"/>
<evidence type="ECO:0000313" key="3">
    <source>
        <dbReference type="Proteomes" id="UP000025047"/>
    </source>
</evidence>
<feature type="domain" description="VOC" evidence="1">
    <location>
        <begin position="5"/>
        <end position="119"/>
    </location>
</feature>
<dbReference type="AlphaFoldDB" id="A0A017HCK7"/>
<dbReference type="STRING" id="1122180.Lokhon_01969"/>
<organism evidence="2 3">
    <name type="scientific">Limimaricola hongkongensis DSM 17492</name>
    <dbReference type="NCBI Taxonomy" id="1122180"/>
    <lineage>
        <taxon>Bacteria</taxon>
        <taxon>Pseudomonadati</taxon>
        <taxon>Pseudomonadota</taxon>
        <taxon>Alphaproteobacteria</taxon>
        <taxon>Rhodobacterales</taxon>
        <taxon>Paracoccaceae</taxon>
        <taxon>Limimaricola</taxon>
    </lineage>
</organism>
<dbReference type="Pfam" id="PF00903">
    <property type="entry name" value="Glyoxalase"/>
    <property type="match status" value="1"/>
</dbReference>
<dbReference type="HOGENOM" id="CLU_140387_0_0_5"/>
<dbReference type="PANTHER" id="PTHR39175">
    <property type="entry name" value="FAMILY PROTEIN, PUTATIVE (AFU_ORTHOLOGUE AFUA_3G15060)-RELATED"/>
    <property type="match status" value="1"/>
</dbReference>
<accession>A0A017HCK7</accession>
<dbReference type="Proteomes" id="UP000025047">
    <property type="component" value="Unassembled WGS sequence"/>
</dbReference>
<keyword evidence="3" id="KW-1185">Reference proteome</keyword>
<dbReference type="eggNOG" id="COG0346">
    <property type="taxonomic scope" value="Bacteria"/>
</dbReference>